<proteinExistence type="predicted"/>
<sequence length="183" mass="20220">MQQNYNGDYNRGTANVHRHRLARTVLYSLLLASSAVLLGLTARRIHYTRTLVGGFERIIVELLITSIVAIIGSALLIRALLSKVIGFMGKTGELATLLVIWIMSAVGAAIVTHDWMHLQLCTGIFKECRIQQAIKAFSWIVFGLTTILLVLRLINWRRDNTVSNHNGRGKRATAAGPPMATTV</sequence>
<evidence type="ECO:0000313" key="2">
    <source>
        <dbReference type="EMBL" id="KDR79633.1"/>
    </source>
</evidence>
<evidence type="ECO:0008006" key="4">
    <source>
        <dbReference type="Google" id="ProtNLM"/>
    </source>
</evidence>
<gene>
    <name evidence="2" type="ORF">GALMADRAFT_208929</name>
</gene>
<keyword evidence="1" id="KW-0472">Membrane</keyword>
<dbReference type="AlphaFoldDB" id="A0A067TKY3"/>
<protein>
    <recommendedName>
        <fullName evidence="4">MARVEL domain-containing protein</fullName>
    </recommendedName>
</protein>
<dbReference type="STRING" id="685588.A0A067TKY3"/>
<feature type="transmembrane region" description="Helical" evidence="1">
    <location>
        <begin position="62"/>
        <end position="81"/>
    </location>
</feature>
<dbReference type="OrthoDB" id="3227739at2759"/>
<organism evidence="2 3">
    <name type="scientific">Galerina marginata (strain CBS 339.88)</name>
    <dbReference type="NCBI Taxonomy" id="685588"/>
    <lineage>
        <taxon>Eukaryota</taxon>
        <taxon>Fungi</taxon>
        <taxon>Dikarya</taxon>
        <taxon>Basidiomycota</taxon>
        <taxon>Agaricomycotina</taxon>
        <taxon>Agaricomycetes</taxon>
        <taxon>Agaricomycetidae</taxon>
        <taxon>Agaricales</taxon>
        <taxon>Agaricineae</taxon>
        <taxon>Strophariaceae</taxon>
        <taxon>Galerina</taxon>
    </lineage>
</organism>
<accession>A0A067TKY3</accession>
<name>A0A067TKY3_GALM3</name>
<feature type="transmembrane region" description="Helical" evidence="1">
    <location>
        <begin position="93"/>
        <end position="116"/>
    </location>
</feature>
<keyword evidence="1" id="KW-1133">Transmembrane helix</keyword>
<dbReference type="Proteomes" id="UP000027222">
    <property type="component" value="Unassembled WGS sequence"/>
</dbReference>
<keyword evidence="1" id="KW-0812">Transmembrane</keyword>
<keyword evidence="3" id="KW-1185">Reference proteome</keyword>
<feature type="transmembrane region" description="Helical" evidence="1">
    <location>
        <begin position="21"/>
        <end position="42"/>
    </location>
</feature>
<evidence type="ECO:0000256" key="1">
    <source>
        <dbReference type="SAM" id="Phobius"/>
    </source>
</evidence>
<dbReference type="HOGENOM" id="CLU_1475275_0_0_1"/>
<reference evidence="3" key="1">
    <citation type="journal article" date="2014" name="Proc. Natl. Acad. Sci. U.S.A.">
        <title>Extensive sampling of basidiomycete genomes demonstrates inadequacy of the white-rot/brown-rot paradigm for wood decay fungi.</title>
        <authorList>
            <person name="Riley R."/>
            <person name="Salamov A.A."/>
            <person name="Brown D.W."/>
            <person name="Nagy L.G."/>
            <person name="Floudas D."/>
            <person name="Held B.W."/>
            <person name="Levasseur A."/>
            <person name="Lombard V."/>
            <person name="Morin E."/>
            <person name="Otillar R."/>
            <person name="Lindquist E.A."/>
            <person name="Sun H."/>
            <person name="LaButti K.M."/>
            <person name="Schmutz J."/>
            <person name="Jabbour D."/>
            <person name="Luo H."/>
            <person name="Baker S.E."/>
            <person name="Pisabarro A.G."/>
            <person name="Walton J.D."/>
            <person name="Blanchette R.A."/>
            <person name="Henrissat B."/>
            <person name="Martin F."/>
            <person name="Cullen D."/>
            <person name="Hibbett D.S."/>
            <person name="Grigoriev I.V."/>
        </authorList>
    </citation>
    <scope>NUCLEOTIDE SEQUENCE [LARGE SCALE GENOMIC DNA]</scope>
    <source>
        <strain evidence="3">CBS 339.88</strain>
    </source>
</reference>
<feature type="transmembrane region" description="Helical" evidence="1">
    <location>
        <begin position="136"/>
        <end position="154"/>
    </location>
</feature>
<dbReference type="EMBL" id="KL142373">
    <property type="protein sequence ID" value="KDR79633.1"/>
    <property type="molecule type" value="Genomic_DNA"/>
</dbReference>
<evidence type="ECO:0000313" key="3">
    <source>
        <dbReference type="Proteomes" id="UP000027222"/>
    </source>
</evidence>